<protein>
    <recommendedName>
        <fullName evidence="4">Corrinoid adenosyltransferase</fullName>
        <ecNumber evidence="4">2.5.1.17</ecNumber>
    </recommendedName>
    <alternativeName>
        <fullName evidence="4">Cob(II)alamin adenosyltransferase</fullName>
    </alternativeName>
    <alternativeName>
        <fullName evidence="4">Cob(II)yrinic acid a,c-diamide adenosyltransferase</fullName>
    </alternativeName>
    <alternativeName>
        <fullName evidence="4">Cobinamide/cobalamin adenosyltransferase</fullName>
    </alternativeName>
</protein>
<dbReference type="EC" id="2.5.1.17" evidence="4"/>
<comment type="catalytic activity">
    <reaction evidence="4">
        <text>2 cob(II)yrinate a,c diamide + reduced [electron-transfer flavoprotein] + 2 ATP = 2 adenosylcob(III)yrinate a,c-diamide + 2 triphosphate + oxidized [electron-transfer flavoprotein] + 3 H(+)</text>
        <dbReference type="Rhea" id="RHEA:11528"/>
        <dbReference type="Rhea" id="RHEA-COMP:10685"/>
        <dbReference type="Rhea" id="RHEA-COMP:10686"/>
        <dbReference type="ChEBI" id="CHEBI:15378"/>
        <dbReference type="ChEBI" id="CHEBI:18036"/>
        <dbReference type="ChEBI" id="CHEBI:30616"/>
        <dbReference type="ChEBI" id="CHEBI:57692"/>
        <dbReference type="ChEBI" id="CHEBI:58307"/>
        <dbReference type="ChEBI" id="CHEBI:58503"/>
        <dbReference type="ChEBI" id="CHEBI:58537"/>
        <dbReference type="EC" id="2.5.1.17"/>
    </reaction>
</comment>
<dbReference type="GO" id="GO:0008817">
    <property type="term" value="F:corrinoid adenosyltransferase activity"/>
    <property type="evidence" value="ECO:0007669"/>
    <property type="project" value="UniProtKB-EC"/>
</dbReference>
<feature type="domain" description="Cobalamin adenosyltransferase-like" evidence="5">
    <location>
        <begin position="6"/>
        <end position="170"/>
    </location>
</feature>
<dbReference type="Gene3D" id="1.20.1200.10">
    <property type="entry name" value="Cobalamin adenosyltransferase-like"/>
    <property type="match status" value="1"/>
</dbReference>
<evidence type="ECO:0000256" key="2">
    <source>
        <dbReference type="ARBA" id="ARBA00022741"/>
    </source>
</evidence>
<comment type="catalytic activity">
    <reaction evidence="4">
        <text>2 cob(II)alamin + reduced [electron-transfer flavoprotein] + 2 ATP = 2 adenosylcob(III)alamin + 2 triphosphate + oxidized [electron-transfer flavoprotein] + 3 H(+)</text>
        <dbReference type="Rhea" id="RHEA:28671"/>
        <dbReference type="Rhea" id="RHEA-COMP:10685"/>
        <dbReference type="Rhea" id="RHEA-COMP:10686"/>
        <dbReference type="ChEBI" id="CHEBI:15378"/>
        <dbReference type="ChEBI" id="CHEBI:16304"/>
        <dbReference type="ChEBI" id="CHEBI:18036"/>
        <dbReference type="ChEBI" id="CHEBI:18408"/>
        <dbReference type="ChEBI" id="CHEBI:30616"/>
        <dbReference type="ChEBI" id="CHEBI:57692"/>
        <dbReference type="ChEBI" id="CHEBI:58307"/>
        <dbReference type="EC" id="2.5.1.17"/>
    </reaction>
</comment>
<dbReference type="InterPro" id="IPR016030">
    <property type="entry name" value="CblAdoTrfase-like"/>
</dbReference>
<evidence type="ECO:0000256" key="4">
    <source>
        <dbReference type="RuleBase" id="RU366026"/>
    </source>
</evidence>
<comment type="pathway">
    <text evidence="4">Cofactor biosynthesis; adenosylcobalamin biosynthesis; adenosylcobalamin from cob(II)yrinate a,c-diamide: step 2/7.</text>
</comment>
<organism evidence="6 7">
    <name type="scientific">Xylanibacter muris</name>
    <dbReference type="NCBI Taxonomy" id="2736290"/>
    <lineage>
        <taxon>Bacteria</taxon>
        <taxon>Pseudomonadati</taxon>
        <taxon>Bacteroidota</taxon>
        <taxon>Bacteroidia</taxon>
        <taxon>Bacteroidales</taxon>
        <taxon>Prevotellaceae</taxon>
        <taxon>Xylanibacter</taxon>
    </lineage>
</organism>
<evidence type="ECO:0000259" key="5">
    <source>
        <dbReference type="Pfam" id="PF01923"/>
    </source>
</evidence>
<keyword evidence="3 4" id="KW-0067">ATP-binding</keyword>
<keyword evidence="7" id="KW-1185">Reference proteome</keyword>
<dbReference type="NCBIfam" id="TIGR00636">
    <property type="entry name" value="PduO_Nterm"/>
    <property type="match status" value="1"/>
</dbReference>
<dbReference type="InterPro" id="IPR029499">
    <property type="entry name" value="PduO-typ"/>
</dbReference>
<dbReference type="SUPFAM" id="SSF89028">
    <property type="entry name" value="Cobalamin adenosyltransferase-like"/>
    <property type="match status" value="1"/>
</dbReference>
<comment type="caution">
    <text evidence="6">The sequence shown here is derived from an EMBL/GenBank/DDBJ whole genome shotgun (WGS) entry which is preliminary data.</text>
</comment>
<keyword evidence="4" id="KW-0169">Cobalamin biosynthesis</keyword>
<name>A0ABX2AQL1_9BACT</name>
<keyword evidence="1 4" id="KW-0808">Transferase</keyword>
<evidence type="ECO:0000313" key="7">
    <source>
        <dbReference type="Proteomes" id="UP000714420"/>
    </source>
</evidence>
<comment type="similarity">
    <text evidence="4">Belongs to the Cob(I)alamin adenosyltransferase family.</text>
</comment>
<reference evidence="6 7" key="1">
    <citation type="submission" date="2020-05" db="EMBL/GenBank/DDBJ databases">
        <title>Distinct polysaccharide utilization as determinants for interspecies competition between intestinal Prevotella spp.</title>
        <authorList>
            <person name="Galvez E.J.C."/>
            <person name="Iljazovic A."/>
            <person name="Strowig T."/>
        </authorList>
    </citation>
    <scope>NUCLEOTIDE SEQUENCE [LARGE SCALE GENOMIC DNA]</scope>
    <source>
        <strain evidence="6 7">PMUR</strain>
    </source>
</reference>
<evidence type="ECO:0000256" key="3">
    <source>
        <dbReference type="ARBA" id="ARBA00022840"/>
    </source>
</evidence>
<dbReference type="EMBL" id="JABKKF010000008">
    <property type="protein sequence ID" value="NPD92532.1"/>
    <property type="molecule type" value="Genomic_DNA"/>
</dbReference>
<keyword evidence="2 4" id="KW-0547">Nucleotide-binding</keyword>
<dbReference type="PANTHER" id="PTHR12213">
    <property type="entry name" value="CORRINOID ADENOSYLTRANSFERASE"/>
    <property type="match status" value="1"/>
</dbReference>
<proteinExistence type="inferred from homology"/>
<dbReference type="Pfam" id="PF01923">
    <property type="entry name" value="Cob_adeno_trans"/>
    <property type="match status" value="1"/>
</dbReference>
<evidence type="ECO:0000256" key="1">
    <source>
        <dbReference type="ARBA" id="ARBA00022679"/>
    </source>
</evidence>
<accession>A0ABX2AQL1</accession>
<evidence type="ECO:0000313" key="6">
    <source>
        <dbReference type="EMBL" id="NPD92532.1"/>
    </source>
</evidence>
<dbReference type="InterPro" id="IPR036451">
    <property type="entry name" value="CblAdoTrfase-like_sf"/>
</dbReference>
<dbReference type="PANTHER" id="PTHR12213:SF0">
    <property type="entry name" value="CORRINOID ADENOSYLTRANSFERASE MMAB"/>
    <property type="match status" value="1"/>
</dbReference>
<gene>
    <name evidence="6" type="ORF">HPS56_09300</name>
</gene>
<dbReference type="Proteomes" id="UP000714420">
    <property type="component" value="Unassembled WGS sequence"/>
</dbReference>
<sequence>MMITKVYTKTGDGGETSIVGGFRISKSDVRLEAYGTVDELNSNMGLLASMLENGHDKELVERIQNNLFNVGTHLAIDQSKTPLYDSGKLNVGEIESLEKEIDAIISILPEQKYFVLPGGCTQAAIAHVCRTVCRRAERRVAALSETATVSPEILQYLNRLSDFLFVFAKKINLMAGMEEKRWDNICK</sequence>